<accession>A0A174HV48</accession>
<evidence type="ECO:0000256" key="1">
    <source>
        <dbReference type="SAM" id="Phobius"/>
    </source>
</evidence>
<feature type="transmembrane region" description="Helical" evidence="1">
    <location>
        <begin position="331"/>
        <end position="353"/>
    </location>
</feature>
<feature type="transmembrane region" description="Helical" evidence="1">
    <location>
        <begin position="405"/>
        <end position="425"/>
    </location>
</feature>
<dbReference type="STRING" id="39482.ERS852491_03248"/>
<feature type="transmembrane region" description="Helical" evidence="1">
    <location>
        <begin position="152"/>
        <end position="169"/>
    </location>
</feature>
<dbReference type="Proteomes" id="UP000095544">
    <property type="component" value="Unassembled WGS sequence"/>
</dbReference>
<feature type="transmembrane region" description="Helical" evidence="1">
    <location>
        <begin position="478"/>
        <end position="497"/>
    </location>
</feature>
<dbReference type="RefSeq" id="WP_055154224.1">
    <property type="nucleotide sequence ID" value="NZ_CYZU01000033.1"/>
</dbReference>
<protein>
    <submittedName>
        <fullName evidence="2">Uncharacterized protein</fullName>
    </submittedName>
</protein>
<feature type="transmembrane region" description="Helical" evidence="1">
    <location>
        <begin position="220"/>
        <end position="237"/>
    </location>
</feature>
<keyword evidence="1" id="KW-0812">Transmembrane</keyword>
<dbReference type="EMBL" id="CYZU01000033">
    <property type="protein sequence ID" value="CUO76930.1"/>
    <property type="molecule type" value="Genomic_DNA"/>
</dbReference>
<feature type="transmembrane region" description="Helical" evidence="1">
    <location>
        <begin position="94"/>
        <end position="117"/>
    </location>
</feature>
<name>A0A174HV48_9FIRM</name>
<feature type="transmembrane region" description="Helical" evidence="1">
    <location>
        <begin position="21"/>
        <end position="38"/>
    </location>
</feature>
<evidence type="ECO:0000313" key="2">
    <source>
        <dbReference type="EMBL" id="CUO76930.1"/>
    </source>
</evidence>
<feature type="transmembrane region" description="Helical" evidence="1">
    <location>
        <begin position="453"/>
        <end position="471"/>
    </location>
</feature>
<evidence type="ECO:0000313" key="3">
    <source>
        <dbReference type="Proteomes" id="UP000095544"/>
    </source>
</evidence>
<feature type="transmembrane region" description="Helical" evidence="1">
    <location>
        <begin position="373"/>
        <end position="393"/>
    </location>
</feature>
<dbReference type="OrthoDB" id="1997548at2"/>
<organism evidence="2 3">
    <name type="scientific">Faecalicatena contorta</name>
    <dbReference type="NCBI Taxonomy" id="39482"/>
    <lineage>
        <taxon>Bacteria</taxon>
        <taxon>Bacillati</taxon>
        <taxon>Bacillota</taxon>
        <taxon>Clostridia</taxon>
        <taxon>Lachnospirales</taxon>
        <taxon>Lachnospiraceae</taxon>
        <taxon>Faecalicatena</taxon>
    </lineage>
</organism>
<sequence>MEQHNKGWFKRTLQSICRNKYIWLAFAIAFLPRLPFVLQSVPVSIGGDEIFAMGPAAKLVGYDWSGVMQDYRYYGYGYTVLLVPFFKLIHDPILLYRMIVLLMALAQSVSAPISYHLMKQYFHVDNEKILCVSSICCSYLVAVRAVYTYPEFIYVLVMWLLAWVLLRMNSCVDDYKKKIIYTVVLVLVLFYASTVHSRATAVWMAVAFGVVYYGWAYRKTLVSIPVCLVMGTGAFVVSQKGMEAVLDYFVKASSSGIANTGVSFSIGYLLEDIKSWPAWVNIIIGQLNEAVIVTGGLAIFAVIAILILLWRGLIRAKSNMAEVYQMSPYMVVGSIFMAAVIVTIGGQSISWLGGVTSAMFYEGDPDAFRAITYFRYYGAYVGPLLMAGIAYFYHKRQALGKLYPVVCVTAALLQGYWVVCILPFISEFNGSCWDFAPYSLTKGFEDVIRLRTYLPGTFIVFLILLISYILYRYNKTHIILGLLCIMLIYCYCFNALYHEGYRGQKNYTYVDDSVQLLNDLKKEAVLPDKIYVEDGRVGGIGQQTKYLYQFNLLDKPVVSAEPPKNETEAIFLCQNPKEWSKLIDEGYLCGKIAEHEYIYVLGDQLKEKIGETGITLTAGY</sequence>
<feature type="transmembrane region" description="Helical" evidence="1">
    <location>
        <begin position="290"/>
        <end position="310"/>
    </location>
</feature>
<proteinExistence type="predicted"/>
<keyword evidence="1" id="KW-0472">Membrane</keyword>
<keyword evidence="1" id="KW-1133">Transmembrane helix</keyword>
<reference evidence="2 3" key="1">
    <citation type="submission" date="2015-09" db="EMBL/GenBank/DDBJ databases">
        <authorList>
            <consortium name="Pathogen Informatics"/>
        </authorList>
    </citation>
    <scope>NUCLEOTIDE SEQUENCE [LARGE SCALE GENOMIC DNA]</scope>
    <source>
        <strain evidence="2 3">2789STDY5834876</strain>
    </source>
</reference>
<feature type="transmembrane region" description="Helical" evidence="1">
    <location>
        <begin position="181"/>
        <end position="214"/>
    </location>
</feature>
<dbReference type="AlphaFoldDB" id="A0A174HV48"/>
<gene>
    <name evidence="2" type="ORF">ERS852491_03248</name>
</gene>